<accession>A0A966DQA2</accession>
<evidence type="ECO:0000256" key="7">
    <source>
        <dbReference type="ARBA" id="ARBA00023237"/>
    </source>
</evidence>
<dbReference type="InterPro" id="IPR051906">
    <property type="entry name" value="TolC-like"/>
</dbReference>
<keyword evidence="4" id="KW-1134">Transmembrane beta strand</keyword>
<dbReference type="SUPFAM" id="SSF56954">
    <property type="entry name" value="Outer membrane efflux proteins (OEP)"/>
    <property type="match status" value="1"/>
</dbReference>
<evidence type="ECO:0000256" key="6">
    <source>
        <dbReference type="ARBA" id="ARBA00023136"/>
    </source>
</evidence>
<evidence type="ECO:0000256" key="5">
    <source>
        <dbReference type="ARBA" id="ARBA00022692"/>
    </source>
</evidence>
<reference evidence="8" key="2">
    <citation type="submission" date="2020-10" db="EMBL/GenBank/DDBJ databases">
        <title>Mucilaginibacter sp. nov., isolated from soil.</title>
        <authorList>
            <person name="Jeon C.O."/>
        </authorList>
    </citation>
    <scope>NUCLEOTIDE SEQUENCE</scope>
    <source>
        <strain evidence="8">R11</strain>
    </source>
</reference>
<comment type="caution">
    <text evidence="8">The sequence shown here is derived from an EMBL/GenBank/DDBJ whole genome shotgun (WGS) entry which is preliminary data.</text>
</comment>
<dbReference type="GO" id="GO:0015288">
    <property type="term" value="F:porin activity"/>
    <property type="evidence" value="ECO:0007669"/>
    <property type="project" value="TreeGrafter"/>
</dbReference>
<keyword evidence="5" id="KW-0812">Transmembrane</keyword>
<evidence type="ECO:0000256" key="4">
    <source>
        <dbReference type="ARBA" id="ARBA00022452"/>
    </source>
</evidence>
<comment type="subcellular location">
    <subcellularLocation>
        <location evidence="1">Cell outer membrane</location>
    </subcellularLocation>
</comment>
<sequence length="465" mass="51585">MEYPALKAPFKFSLLIACIVFLGIPAQVSAQSGRVYLDSLLKTASVNYPLIKAKRLQTQALQSAVKYKENGIIPTLTASYQADYATYNNITGMIYPQYITPISGPPSVSNNYSGVFGSALALDLLWEPITFGQRGADIDLAKGRAQTGKADEELTLFRQQVYVVNAWLNYLIVNDLIKVYQEDFNRSEFNLKQAQSLVTSGLRPGTDSSSFSAEYTRNQIQLIAFERRRDSTLITLKELVGGRLPAGMILDTTLYKHLPVLTLADTSTSEHPEITLAKTAITTNELALKSLQKSIMPHLTLWSTGYGRGSGIAANGAVNSSDGLGFQRYNYAVGAQISFSILEMFRQKPLWRQHELNTAASREQLNQTELQLNSQKEIADVALAKNLQSAGLAPRQYQSALFSYQAIRARYQSGLINYYDVIQAQQLLFQSEAAVKIANYNAWKSLLSKAAYEGNLNLFLNQYGK</sequence>
<keyword evidence="7" id="KW-0998">Cell outer membrane</keyword>
<keyword evidence="9" id="KW-1185">Reference proteome</keyword>
<dbReference type="AlphaFoldDB" id="A0A966DQA2"/>
<evidence type="ECO:0000256" key="3">
    <source>
        <dbReference type="ARBA" id="ARBA00022448"/>
    </source>
</evidence>
<proteinExistence type="inferred from homology"/>
<evidence type="ECO:0000256" key="1">
    <source>
        <dbReference type="ARBA" id="ARBA00004442"/>
    </source>
</evidence>
<dbReference type="Gene3D" id="1.20.1600.10">
    <property type="entry name" value="Outer membrane efflux proteins (OEP)"/>
    <property type="match status" value="1"/>
</dbReference>
<name>A0A966DQA2_9SPHI</name>
<dbReference type="GO" id="GO:0009279">
    <property type="term" value="C:cell outer membrane"/>
    <property type="evidence" value="ECO:0007669"/>
    <property type="project" value="UniProtKB-SubCell"/>
</dbReference>
<dbReference type="Pfam" id="PF02321">
    <property type="entry name" value="OEP"/>
    <property type="match status" value="2"/>
</dbReference>
<dbReference type="PANTHER" id="PTHR30026">
    <property type="entry name" value="OUTER MEMBRANE PROTEIN TOLC"/>
    <property type="match status" value="1"/>
</dbReference>
<dbReference type="EMBL" id="WWEO01000028">
    <property type="protein sequence ID" value="NCD67838.1"/>
    <property type="molecule type" value="Genomic_DNA"/>
</dbReference>
<reference evidence="8" key="1">
    <citation type="submission" date="2020-01" db="EMBL/GenBank/DDBJ databases">
        <authorList>
            <person name="Seo Y.L."/>
        </authorList>
    </citation>
    <scope>NUCLEOTIDE SEQUENCE</scope>
    <source>
        <strain evidence="8">R11</strain>
    </source>
</reference>
<keyword evidence="6" id="KW-0472">Membrane</keyword>
<dbReference type="Proteomes" id="UP000638732">
    <property type="component" value="Unassembled WGS sequence"/>
</dbReference>
<protein>
    <submittedName>
        <fullName evidence="8">TolC family protein</fullName>
    </submittedName>
</protein>
<dbReference type="RefSeq" id="WP_166583878.1">
    <property type="nucleotide sequence ID" value="NZ_WWEO01000028.1"/>
</dbReference>
<gene>
    <name evidence="8" type="ORF">GSY63_00545</name>
</gene>
<evidence type="ECO:0000313" key="8">
    <source>
        <dbReference type="EMBL" id="NCD67838.1"/>
    </source>
</evidence>
<comment type="similarity">
    <text evidence="2">Belongs to the outer membrane factor (OMF) (TC 1.B.17) family.</text>
</comment>
<organism evidence="8 9">
    <name type="scientific">Mucilaginibacter agri</name>
    <dbReference type="NCBI Taxonomy" id="2695265"/>
    <lineage>
        <taxon>Bacteria</taxon>
        <taxon>Pseudomonadati</taxon>
        <taxon>Bacteroidota</taxon>
        <taxon>Sphingobacteriia</taxon>
        <taxon>Sphingobacteriales</taxon>
        <taxon>Sphingobacteriaceae</taxon>
        <taxon>Mucilaginibacter</taxon>
    </lineage>
</organism>
<keyword evidence="3" id="KW-0813">Transport</keyword>
<dbReference type="InterPro" id="IPR003423">
    <property type="entry name" value="OMP_efflux"/>
</dbReference>
<evidence type="ECO:0000256" key="2">
    <source>
        <dbReference type="ARBA" id="ARBA00007613"/>
    </source>
</evidence>
<dbReference type="PANTHER" id="PTHR30026:SF20">
    <property type="entry name" value="OUTER MEMBRANE PROTEIN TOLC"/>
    <property type="match status" value="1"/>
</dbReference>
<dbReference type="GO" id="GO:1990281">
    <property type="term" value="C:efflux pump complex"/>
    <property type="evidence" value="ECO:0007669"/>
    <property type="project" value="TreeGrafter"/>
</dbReference>
<dbReference type="GO" id="GO:0015562">
    <property type="term" value="F:efflux transmembrane transporter activity"/>
    <property type="evidence" value="ECO:0007669"/>
    <property type="project" value="InterPro"/>
</dbReference>
<evidence type="ECO:0000313" key="9">
    <source>
        <dbReference type="Proteomes" id="UP000638732"/>
    </source>
</evidence>